<feature type="transmembrane region" description="Helical" evidence="1">
    <location>
        <begin position="270"/>
        <end position="290"/>
    </location>
</feature>
<dbReference type="HOGENOM" id="CLU_586516_0_0_12"/>
<keyword evidence="1" id="KW-0812">Transmembrane</keyword>
<feature type="transmembrane region" description="Helical" evidence="1">
    <location>
        <begin position="317"/>
        <end position="337"/>
    </location>
</feature>
<dbReference type="OrthoDB" id="9822689at2"/>
<dbReference type="EMBL" id="CP002868">
    <property type="protein sequence ID" value="AEJ19422.1"/>
    <property type="molecule type" value="Genomic_DNA"/>
</dbReference>
<protein>
    <submittedName>
        <fullName evidence="2">Uncharacterized protein</fullName>
    </submittedName>
</protein>
<dbReference type="AlphaFoldDB" id="F8F1T8"/>
<accession>F8F1T8</accession>
<feature type="transmembrane region" description="Helical" evidence="1">
    <location>
        <begin position="155"/>
        <end position="176"/>
    </location>
</feature>
<evidence type="ECO:0000256" key="1">
    <source>
        <dbReference type="SAM" id="Phobius"/>
    </source>
</evidence>
<name>F8F1T8_GRAC1</name>
<gene>
    <name evidence="2" type="ordered locus">Spica_1276</name>
</gene>
<organism evidence="2 3">
    <name type="scientific">Gracilinema caldarium (strain ATCC 51460 / DSM 7334 / H1)</name>
    <name type="common">Treponema caldarium</name>
    <dbReference type="NCBI Taxonomy" id="744872"/>
    <lineage>
        <taxon>Bacteria</taxon>
        <taxon>Pseudomonadati</taxon>
        <taxon>Spirochaetota</taxon>
        <taxon>Spirochaetia</taxon>
        <taxon>Spirochaetales</taxon>
        <taxon>Breznakiellaceae</taxon>
        <taxon>Gracilinema</taxon>
    </lineage>
</organism>
<proteinExistence type="predicted"/>
<feature type="transmembrane region" description="Helical" evidence="1">
    <location>
        <begin position="430"/>
        <end position="449"/>
    </location>
</feature>
<feature type="transmembrane region" description="Helical" evidence="1">
    <location>
        <begin position="188"/>
        <end position="215"/>
    </location>
</feature>
<dbReference type="STRING" id="744872.Spica_1276"/>
<dbReference type="RefSeq" id="WP_013968733.1">
    <property type="nucleotide sequence ID" value="NC_015732.1"/>
</dbReference>
<keyword evidence="1" id="KW-0472">Membrane</keyword>
<dbReference type="Proteomes" id="UP000000503">
    <property type="component" value="Chromosome"/>
</dbReference>
<reference evidence="3" key="1">
    <citation type="journal article" date="2013" name="Stand. Genomic Sci.">
        <title>Genome sequence of the thermophilic fresh-water bacterium Spirochaeta caldaria type strain (H1(T)), reclassification of Spirochaeta caldaria, Spirochaeta stenostrepta, and Spirochaeta zuelzerae in the genus Treponema as Treponema caldaria comb. nov., Treponema stenostrepta comb. nov., and Treponema zuelzerae comb. nov., and emendation of the genus Treponema.</title>
        <authorList>
            <person name="Abt B."/>
            <person name="Goker M."/>
            <person name="Scheuner C."/>
            <person name="Han C."/>
            <person name="Lu M."/>
            <person name="Misra M."/>
            <person name="Lapidus A."/>
            <person name="Nolan M."/>
            <person name="Lucas S."/>
            <person name="Hammon N."/>
            <person name="Deshpande S."/>
            <person name="Cheng J.F."/>
            <person name="Tapia R."/>
            <person name="Goodwin L.A."/>
            <person name="Pitluck S."/>
            <person name="Liolios K."/>
            <person name="Pagani I."/>
            <person name="Ivanova N."/>
            <person name="Mavromatis K."/>
            <person name="Mikhailova N."/>
            <person name="Huntemann M."/>
            <person name="Pati A."/>
            <person name="Chen A."/>
            <person name="Palaniappan K."/>
            <person name="Land M."/>
            <person name="Hauser L."/>
            <person name="Jeffries C.D."/>
            <person name="Rohde M."/>
            <person name="Spring S."/>
            <person name="Gronow S."/>
            <person name="Detter J.C."/>
            <person name="Bristow J."/>
            <person name="Eisen J.A."/>
            <person name="Markowitz V."/>
            <person name="Hugenholtz P."/>
            <person name="Kyrpides N.C."/>
            <person name="Woyke T."/>
            <person name="Klenk H.P."/>
        </authorList>
    </citation>
    <scope>NUCLEOTIDE SEQUENCE</scope>
    <source>
        <strain evidence="3">ATCC 51460 / DSM 7334 / H1</strain>
    </source>
</reference>
<evidence type="ECO:0000313" key="2">
    <source>
        <dbReference type="EMBL" id="AEJ19422.1"/>
    </source>
</evidence>
<dbReference type="KEGG" id="scd:Spica_1276"/>
<dbReference type="eggNOG" id="ENOG5030V3G">
    <property type="taxonomic scope" value="Bacteria"/>
</dbReference>
<feature type="transmembrane region" description="Helical" evidence="1">
    <location>
        <begin position="6"/>
        <end position="28"/>
    </location>
</feature>
<keyword evidence="1" id="KW-1133">Transmembrane helix</keyword>
<sequence length="471" mass="53466">MKWIRVFWFFALLYIFGFAGILLFSFSISNTRQPASMLVVSTSDIISESFVLDRLSDAGFHHVVSESNQWVYIDDFEGPKSIPLKDYYDCIEPLDPRNDGYADLLKTIFVSNGVRRYFITMQGLYPWNSSDTLVRKIDKILVNVKPTVQLYMTNTVVFPWWLIGLVLMSILVYTAFKLGYKKEVLLSIPASLILLPSGHGSILSIGLLVSLQICLGQFQHDILIRYYHNEFDAVRSLIRWYKGSLIYGIVLVMGYFLNAYVFTINWICTIGALVIHPMTGIIVVLLRLFYYHELGHHHFLPIELVGTTKKRIDPVRAIIPFAFGAIGFSIFLLIIPVNPSNNLMNNSISIPLTLDQYQAHLNTQSRFSSTSLHRKTSEGYSYNTFMLDSDGLLSNEKPVPHENTYINLAIPPLESLLLSLNSSSIIDHETIGNVIYLMIVIAGAFILLYRASHGTLLLMYKSGYLDKRIAA</sequence>
<keyword evidence="3" id="KW-1185">Reference proteome</keyword>
<feature type="transmembrane region" description="Helical" evidence="1">
    <location>
        <begin position="245"/>
        <end position="264"/>
    </location>
</feature>
<evidence type="ECO:0000313" key="3">
    <source>
        <dbReference type="Proteomes" id="UP000000503"/>
    </source>
</evidence>